<dbReference type="SUPFAM" id="SSF55729">
    <property type="entry name" value="Acyl-CoA N-acyltransferases (Nat)"/>
    <property type="match status" value="1"/>
</dbReference>
<keyword evidence="3" id="KW-0012">Acyltransferase</keyword>
<gene>
    <name evidence="4" type="ORF">DBW98_00820</name>
</gene>
<dbReference type="PANTHER" id="PTHR30420:SF1">
    <property type="entry name" value="ARGININE N-SUCCINYLTRANSFERASE"/>
    <property type="match status" value="1"/>
</dbReference>
<dbReference type="InterPro" id="IPR007041">
    <property type="entry name" value="Arg_succinylTrfase_AstA/AruG"/>
</dbReference>
<dbReference type="AlphaFoldDB" id="A0A368BRZ0"/>
<evidence type="ECO:0000256" key="1">
    <source>
        <dbReference type="ARBA" id="ARBA00022503"/>
    </source>
</evidence>
<dbReference type="Gene3D" id="3.40.630.30">
    <property type="match status" value="1"/>
</dbReference>
<dbReference type="InterPro" id="IPR016181">
    <property type="entry name" value="Acyl_CoA_acyltransferase"/>
</dbReference>
<organism evidence="4 5">
    <name type="scientific">SAR86 cluster bacterium</name>
    <dbReference type="NCBI Taxonomy" id="2030880"/>
    <lineage>
        <taxon>Bacteria</taxon>
        <taxon>Pseudomonadati</taxon>
        <taxon>Pseudomonadota</taxon>
        <taxon>Gammaproteobacteria</taxon>
        <taxon>SAR86 cluster</taxon>
    </lineage>
</organism>
<name>A0A368BRZ0_9GAMM</name>
<dbReference type="Pfam" id="PF04958">
    <property type="entry name" value="AstA"/>
    <property type="match status" value="1"/>
</dbReference>
<accession>A0A368BRZ0</accession>
<proteinExistence type="predicted"/>
<keyword evidence="2 4" id="KW-0808">Transferase</keyword>
<dbReference type="PANTHER" id="PTHR30420">
    <property type="entry name" value="N-SUCCINYLARGININE DIHYDROLASE"/>
    <property type="match status" value="1"/>
</dbReference>
<sequence length="334" mass="38348">MKIARLVKISDLKNVEHLVKYSGKGMTTMPKTTKEIKERIKWSERSRNKKTKKPNQDSYLFVLEDNGRIVGLSAIYTSVSQKKPSIFFKKSLSKLQSKSLKFTKDLEVLLLHLRKKPYSELGTLFIKPAYRGKGSGSLLSFSRFIFMSAHLCRFDPTAFVEIRGFKNLKDESYFWNLFSKTFFNLDFFKVDEISYIDNHFVMESIPKFPFIIEHMPKKLQRVIGKPHPNAMPAYSLLTKQNFRPNGLIDVLDGGPCLETKIKDIPLVKSARLFPVEVRRNITFDHFGFIANPLMNAFAVVKENYAFDKEKKNLLISTKVANALGLETGSIAQVN</sequence>
<comment type="caution">
    <text evidence="4">The sequence shown here is derived from an EMBL/GenBank/DDBJ whole genome shotgun (WGS) entry which is preliminary data.</text>
</comment>
<dbReference type="GO" id="GO:0006527">
    <property type="term" value="P:L-arginine catabolic process"/>
    <property type="evidence" value="ECO:0007669"/>
    <property type="project" value="InterPro"/>
</dbReference>
<evidence type="ECO:0000256" key="2">
    <source>
        <dbReference type="ARBA" id="ARBA00022679"/>
    </source>
</evidence>
<dbReference type="Proteomes" id="UP000253032">
    <property type="component" value="Unassembled WGS sequence"/>
</dbReference>
<dbReference type="GO" id="GO:0008791">
    <property type="term" value="F:arginine N-succinyltransferase activity"/>
    <property type="evidence" value="ECO:0007669"/>
    <property type="project" value="InterPro"/>
</dbReference>
<evidence type="ECO:0000313" key="4">
    <source>
        <dbReference type="EMBL" id="RCL39582.1"/>
    </source>
</evidence>
<evidence type="ECO:0000256" key="3">
    <source>
        <dbReference type="ARBA" id="ARBA00023315"/>
    </source>
</evidence>
<reference evidence="4 5" key="1">
    <citation type="journal article" date="2018" name="Microbiome">
        <title>Fine metagenomic profile of the Mediterranean stratified and mixed water columns revealed by assembly and recruitment.</title>
        <authorList>
            <person name="Haro-Moreno J.M."/>
            <person name="Lopez-Perez M."/>
            <person name="De La Torre J.R."/>
            <person name="Picazo A."/>
            <person name="Camacho A."/>
            <person name="Rodriguez-Valera F."/>
        </authorList>
    </citation>
    <scope>NUCLEOTIDE SEQUENCE [LARGE SCALE GENOMIC DNA]</scope>
    <source>
        <strain evidence="4">MED-G84</strain>
    </source>
</reference>
<evidence type="ECO:0000313" key="5">
    <source>
        <dbReference type="Proteomes" id="UP000253032"/>
    </source>
</evidence>
<dbReference type="EMBL" id="QOPC01000002">
    <property type="protein sequence ID" value="RCL39582.1"/>
    <property type="molecule type" value="Genomic_DNA"/>
</dbReference>
<keyword evidence="1" id="KW-0056">Arginine metabolism</keyword>
<protein>
    <submittedName>
        <fullName evidence="4">GNAT family N-acetyltransferase</fullName>
    </submittedName>
</protein>